<feature type="binding site" evidence="5">
    <location>
        <position position="309"/>
    </location>
    <ligand>
        <name>substrate</name>
    </ligand>
</feature>
<evidence type="ECO:0000256" key="3">
    <source>
        <dbReference type="ARBA" id="ARBA00022898"/>
    </source>
</evidence>
<keyword evidence="5 8" id="KW-0457">Lysine biosynthesis</keyword>
<comment type="cofactor">
    <cofactor evidence="1 5 7 8">
        <name>pyridoxal 5'-phosphate</name>
        <dbReference type="ChEBI" id="CHEBI:597326"/>
    </cofactor>
</comment>
<dbReference type="InterPro" id="IPR022644">
    <property type="entry name" value="De-COase2_N"/>
</dbReference>
<dbReference type="AlphaFoldDB" id="A0A518E0T9"/>
<dbReference type="CDD" id="cd06828">
    <property type="entry name" value="PLPDE_III_DapDC"/>
    <property type="match status" value="1"/>
</dbReference>
<dbReference type="PRINTS" id="PR01181">
    <property type="entry name" value="DAPDCRBXLASE"/>
</dbReference>
<dbReference type="PANTHER" id="PTHR43727">
    <property type="entry name" value="DIAMINOPIMELATE DECARBOXYLASE"/>
    <property type="match status" value="1"/>
</dbReference>
<feature type="binding site" evidence="5">
    <location>
        <position position="273"/>
    </location>
    <ligand>
        <name>substrate</name>
    </ligand>
</feature>
<dbReference type="InterPro" id="IPR009006">
    <property type="entry name" value="Ala_racemase/Decarboxylase_C"/>
</dbReference>
<feature type="binding site" evidence="5">
    <location>
        <position position="229"/>
    </location>
    <ligand>
        <name>pyridoxal 5'-phosphate</name>
        <dbReference type="ChEBI" id="CHEBI:597326"/>
    </ligand>
</feature>
<dbReference type="SUPFAM" id="SSF50621">
    <property type="entry name" value="Alanine racemase C-terminal domain-like"/>
    <property type="match status" value="1"/>
</dbReference>
<evidence type="ECO:0000259" key="9">
    <source>
        <dbReference type="Pfam" id="PF02784"/>
    </source>
</evidence>
<feature type="binding site" evidence="5">
    <location>
        <position position="313"/>
    </location>
    <ligand>
        <name>substrate</name>
    </ligand>
</feature>
<name>A0A518E0T9_9BACT</name>
<evidence type="ECO:0000313" key="10">
    <source>
        <dbReference type="EMBL" id="QDU97681.1"/>
    </source>
</evidence>
<feature type="binding site" evidence="5">
    <location>
        <begin position="270"/>
        <end position="273"/>
    </location>
    <ligand>
        <name>pyridoxal 5'-phosphate</name>
        <dbReference type="ChEBI" id="CHEBI:597326"/>
    </ligand>
</feature>
<comment type="subunit">
    <text evidence="5">Homodimer.</text>
</comment>
<protein>
    <recommendedName>
        <fullName evidence="5 6">Diaminopimelate decarboxylase</fullName>
        <shortName evidence="5">DAP decarboxylase</shortName>
        <shortName evidence="5">DAPDC</shortName>
        <ecNumber evidence="5 6">4.1.1.20</ecNumber>
    </recommendedName>
</protein>
<reference evidence="10 11" key="1">
    <citation type="submission" date="2019-02" db="EMBL/GenBank/DDBJ databases">
        <title>Deep-cultivation of Planctomycetes and their phenomic and genomic characterization uncovers novel biology.</title>
        <authorList>
            <person name="Wiegand S."/>
            <person name="Jogler M."/>
            <person name="Boedeker C."/>
            <person name="Pinto D."/>
            <person name="Vollmers J."/>
            <person name="Rivas-Marin E."/>
            <person name="Kohn T."/>
            <person name="Peeters S.H."/>
            <person name="Heuer A."/>
            <person name="Rast P."/>
            <person name="Oberbeckmann S."/>
            <person name="Bunk B."/>
            <person name="Jeske O."/>
            <person name="Meyerdierks A."/>
            <person name="Storesund J.E."/>
            <person name="Kallscheuer N."/>
            <person name="Luecker S."/>
            <person name="Lage O.M."/>
            <person name="Pohl T."/>
            <person name="Merkel B.J."/>
            <person name="Hornburger P."/>
            <person name="Mueller R.-W."/>
            <person name="Bruemmer F."/>
            <person name="Labrenz M."/>
            <person name="Spormann A.M."/>
            <person name="Op den Camp H."/>
            <person name="Overmann J."/>
            <person name="Amann R."/>
            <person name="Jetten M.S.M."/>
            <person name="Mascher T."/>
            <person name="Medema M.H."/>
            <person name="Devos D.P."/>
            <person name="Kaster A.-K."/>
            <person name="Ovreas L."/>
            <person name="Rohde M."/>
            <person name="Galperin M.Y."/>
            <person name="Jogler C."/>
        </authorList>
    </citation>
    <scope>NUCLEOTIDE SEQUENCE [LARGE SCALE GENOMIC DNA]</scope>
    <source>
        <strain evidence="10 11">Pla85_3_4</strain>
    </source>
</reference>
<dbReference type="OrthoDB" id="9802241at2"/>
<comment type="similarity">
    <text evidence="5">Belongs to the Orn/Lys/Arg decarboxylase class-II family. LysA subfamily.</text>
</comment>
<keyword evidence="11" id="KW-1185">Reference proteome</keyword>
<dbReference type="KEGG" id="lcre:Pla8534_55340"/>
<dbReference type="PANTHER" id="PTHR43727:SF2">
    <property type="entry name" value="GROUP IV DECARBOXYLASE"/>
    <property type="match status" value="1"/>
</dbReference>
<dbReference type="Pfam" id="PF02784">
    <property type="entry name" value="Orn_Arg_deC_N"/>
    <property type="match status" value="1"/>
</dbReference>
<organism evidence="10 11">
    <name type="scientific">Lignipirellula cremea</name>
    <dbReference type="NCBI Taxonomy" id="2528010"/>
    <lineage>
        <taxon>Bacteria</taxon>
        <taxon>Pseudomonadati</taxon>
        <taxon>Planctomycetota</taxon>
        <taxon>Planctomycetia</taxon>
        <taxon>Pirellulales</taxon>
        <taxon>Pirellulaceae</taxon>
        <taxon>Lignipirellula</taxon>
    </lineage>
</organism>
<evidence type="ECO:0000256" key="5">
    <source>
        <dbReference type="HAMAP-Rule" id="MF_02120"/>
    </source>
</evidence>
<feature type="binding site" evidence="5">
    <location>
        <position position="375"/>
    </location>
    <ligand>
        <name>pyridoxal 5'-phosphate</name>
        <dbReference type="ChEBI" id="CHEBI:597326"/>
    </ligand>
</feature>
<evidence type="ECO:0000256" key="6">
    <source>
        <dbReference type="NCBIfam" id="TIGR01048"/>
    </source>
</evidence>
<keyword evidence="4 5" id="KW-0456">Lyase</keyword>
<feature type="domain" description="Orn/DAP/Arg decarboxylase 2 N-terminal" evidence="9">
    <location>
        <begin position="50"/>
        <end position="277"/>
    </location>
</feature>
<evidence type="ECO:0000256" key="1">
    <source>
        <dbReference type="ARBA" id="ARBA00001933"/>
    </source>
</evidence>
<comment type="pathway">
    <text evidence="5 8">Amino-acid biosynthesis; L-lysine biosynthesis via DAP pathway; L-lysine from DL-2,6-diaminopimelate: step 1/1.</text>
</comment>
<evidence type="ECO:0000256" key="2">
    <source>
        <dbReference type="ARBA" id="ARBA00022793"/>
    </source>
</evidence>
<keyword evidence="2 5" id="KW-0210">Decarboxylase</keyword>
<accession>A0A518E0T9</accession>
<dbReference type="GO" id="GO:0030170">
    <property type="term" value="F:pyridoxal phosphate binding"/>
    <property type="evidence" value="ECO:0007669"/>
    <property type="project" value="UniProtKB-UniRule"/>
</dbReference>
<keyword evidence="3 5" id="KW-0663">Pyridoxal phosphate</keyword>
<feature type="binding site" evidence="5">
    <location>
        <position position="340"/>
    </location>
    <ligand>
        <name>substrate</name>
    </ligand>
</feature>
<dbReference type="PROSITE" id="PS00878">
    <property type="entry name" value="ODR_DC_2_1"/>
    <property type="match status" value="1"/>
</dbReference>
<evidence type="ECO:0000256" key="8">
    <source>
        <dbReference type="RuleBase" id="RU003738"/>
    </source>
</evidence>
<proteinExistence type="inferred from homology"/>
<dbReference type="Gene3D" id="3.20.20.10">
    <property type="entry name" value="Alanine racemase"/>
    <property type="match status" value="1"/>
</dbReference>
<feature type="active site" description="Proton donor" evidence="7">
    <location>
        <position position="339"/>
    </location>
</feature>
<evidence type="ECO:0000256" key="4">
    <source>
        <dbReference type="ARBA" id="ARBA00023239"/>
    </source>
</evidence>
<dbReference type="PROSITE" id="PS00879">
    <property type="entry name" value="ODR_DC_2_2"/>
    <property type="match status" value="1"/>
</dbReference>
<dbReference type="Proteomes" id="UP000317648">
    <property type="component" value="Chromosome"/>
</dbReference>
<dbReference type="UniPathway" id="UPA00034">
    <property type="reaction ID" value="UER00027"/>
</dbReference>
<dbReference type="PRINTS" id="PR01179">
    <property type="entry name" value="ODADCRBXLASE"/>
</dbReference>
<feature type="modified residue" description="N6-(pyridoxal phosphate)lysine" evidence="5 7">
    <location>
        <position position="56"/>
    </location>
</feature>
<evidence type="ECO:0000256" key="7">
    <source>
        <dbReference type="PIRSR" id="PIRSR600183-50"/>
    </source>
</evidence>
<dbReference type="GO" id="GO:0009089">
    <property type="term" value="P:lysine biosynthetic process via diaminopimelate"/>
    <property type="evidence" value="ECO:0007669"/>
    <property type="project" value="UniProtKB-UniRule"/>
</dbReference>
<dbReference type="HAMAP" id="MF_02120">
    <property type="entry name" value="LysA"/>
    <property type="match status" value="1"/>
</dbReference>
<feature type="binding site" evidence="5">
    <location>
        <position position="375"/>
    </location>
    <ligand>
        <name>substrate</name>
    </ligand>
</feature>
<dbReference type="NCBIfam" id="TIGR01048">
    <property type="entry name" value="lysA"/>
    <property type="match status" value="1"/>
</dbReference>
<dbReference type="InterPro" id="IPR002986">
    <property type="entry name" value="DAP_deCOOHase_LysA"/>
</dbReference>
<dbReference type="InterPro" id="IPR029066">
    <property type="entry name" value="PLP-binding_barrel"/>
</dbReference>
<dbReference type="Gene3D" id="2.40.37.10">
    <property type="entry name" value="Lyase, Ornithine Decarboxylase, Chain A, domain 1"/>
    <property type="match status" value="1"/>
</dbReference>
<dbReference type="InterPro" id="IPR000183">
    <property type="entry name" value="Orn/DAP/Arg_de-COase"/>
</dbReference>
<dbReference type="SUPFAM" id="SSF51419">
    <property type="entry name" value="PLP-binding barrel"/>
    <property type="match status" value="1"/>
</dbReference>
<dbReference type="EC" id="4.1.1.20" evidence="5 6"/>
<evidence type="ECO:0000313" key="11">
    <source>
        <dbReference type="Proteomes" id="UP000317648"/>
    </source>
</evidence>
<dbReference type="RefSeq" id="WP_145056444.1">
    <property type="nucleotide sequence ID" value="NZ_CP036433.1"/>
</dbReference>
<comment type="catalytic activity">
    <reaction evidence="5 8">
        <text>meso-2,6-diaminopimelate + H(+) = L-lysine + CO2</text>
        <dbReference type="Rhea" id="RHEA:15101"/>
        <dbReference type="ChEBI" id="CHEBI:15378"/>
        <dbReference type="ChEBI" id="CHEBI:16526"/>
        <dbReference type="ChEBI" id="CHEBI:32551"/>
        <dbReference type="ChEBI" id="CHEBI:57791"/>
        <dbReference type="EC" id="4.1.1.20"/>
    </reaction>
</comment>
<comment type="function">
    <text evidence="5">Specifically catalyzes the decarboxylation of meso-diaminopimelate (meso-DAP) to L-lysine.</text>
</comment>
<dbReference type="InterPro" id="IPR022653">
    <property type="entry name" value="De-COase2_pyr-phos_BS"/>
</dbReference>
<dbReference type="EMBL" id="CP036433">
    <property type="protein sequence ID" value="QDU97681.1"/>
    <property type="molecule type" value="Genomic_DNA"/>
</dbReference>
<dbReference type="InterPro" id="IPR022657">
    <property type="entry name" value="De-COase2_CS"/>
</dbReference>
<dbReference type="GO" id="GO:0008836">
    <property type="term" value="F:diaminopimelate decarboxylase activity"/>
    <property type="evidence" value="ECO:0007669"/>
    <property type="project" value="UniProtKB-UniRule"/>
</dbReference>
<keyword evidence="5" id="KW-0028">Amino-acid biosynthesis</keyword>
<sequence>MPEYTPFPVRMTEIGGLSVAELARRFGTPLYVYEASKIKERIADLKRFDVIRYAQKANSNLAVLDLVRREGVLVDAVSAGEVRRALAAGYKPGGDPPQIVFTADLFDQEAIDLVREHGLHVNAGSPDMIDQLGVVAPGSNLTLRINPGFGHGHSQKTNTGGEQSKHGIWHNQIDDCLRRADLYGMQITGLHMHIGSGTDFEHLSQVCGSLEQTALAVGRTITSISAGGGLPIPYKEGQTYVDIDRYFDLWDATRNRLSEAFGHRLSLEVEPGRYLVAEAGYLLAEIRAVKQMGDNTFYLVDAGFNNLARPILYGAYHPMAIAAAVERSLRPVVVGGPLCESGDIFTQEEGGFVSQRDLPAANVGEHLVIGCAGAYGFVMSSNYNSKPMSAEVMLVDGEPHLVRARQTFDDLIRGEQIVR</sequence>
<gene>
    <name evidence="5 10" type="primary">lysA</name>
    <name evidence="10" type="ORF">Pla8534_55340</name>
</gene>